<dbReference type="Gene3D" id="3.40.50.11820">
    <property type="match status" value="1"/>
</dbReference>
<keyword evidence="8" id="KW-1185">Reference proteome</keyword>
<dbReference type="Proteomes" id="UP000244240">
    <property type="component" value="Unassembled WGS sequence"/>
</dbReference>
<dbReference type="SUPFAM" id="SSF53756">
    <property type="entry name" value="UDP-Glycosyltransferase/glycogen phosphorylase"/>
    <property type="match status" value="1"/>
</dbReference>
<evidence type="ECO:0000256" key="4">
    <source>
        <dbReference type="ARBA" id="ARBA00022679"/>
    </source>
</evidence>
<dbReference type="PANTHER" id="PTHR37316:SF2">
    <property type="entry name" value="TEICHOIC ACID RIBITOL-PHOSPHATE POLYMERASE TARK"/>
    <property type="match status" value="1"/>
</dbReference>
<name>A0A2T6C0P2_9BACL</name>
<comment type="similarity">
    <text evidence="2">Belongs to the CDP-glycerol glycerophosphotransferase family.</text>
</comment>
<dbReference type="Gene3D" id="3.40.50.12580">
    <property type="match status" value="1"/>
</dbReference>
<accession>A0A2T6C0P2</accession>
<proteinExistence type="inferred from homology"/>
<dbReference type="AlphaFoldDB" id="A0A2T6C0P2"/>
<dbReference type="GO" id="GO:0047355">
    <property type="term" value="F:CDP-glycerol glycerophosphotransferase activity"/>
    <property type="evidence" value="ECO:0007669"/>
    <property type="project" value="InterPro"/>
</dbReference>
<keyword evidence="4 7" id="KW-0808">Transferase</keyword>
<gene>
    <name evidence="7" type="ORF">C8P63_10659</name>
</gene>
<evidence type="ECO:0000256" key="3">
    <source>
        <dbReference type="ARBA" id="ARBA00022475"/>
    </source>
</evidence>
<dbReference type="InterPro" id="IPR007554">
    <property type="entry name" value="Glycerophosphate_synth"/>
</dbReference>
<evidence type="ECO:0000256" key="5">
    <source>
        <dbReference type="ARBA" id="ARBA00022944"/>
    </source>
</evidence>
<dbReference type="InterPro" id="IPR043148">
    <property type="entry name" value="TagF_C"/>
</dbReference>
<dbReference type="InterPro" id="IPR043149">
    <property type="entry name" value="TagF_N"/>
</dbReference>
<dbReference type="GO" id="GO:0019350">
    <property type="term" value="P:teichoic acid biosynthetic process"/>
    <property type="evidence" value="ECO:0007669"/>
    <property type="project" value="UniProtKB-KW"/>
</dbReference>
<dbReference type="PANTHER" id="PTHR37316">
    <property type="entry name" value="TEICHOIC ACID GLYCEROL-PHOSPHATE PRIMASE"/>
    <property type="match status" value="1"/>
</dbReference>
<keyword evidence="3" id="KW-1003">Cell membrane</keyword>
<reference evidence="7 8" key="1">
    <citation type="submission" date="2018-04" db="EMBL/GenBank/DDBJ databases">
        <title>Genomic Encyclopedia of Archaeal and Bacterial Type Strains, Phase II (KMG-II): from individual species to whole genera.</title>
        <authorList>
            <person name="Goeker M."/>
        </authorList>
    </citation>
    <scope>NUCLEOTIDE SEQUENCE [LARGE SCALE GENOMIC DNA]</scope>
    <source>
        <strain evidence="7 8">DSM 45787</strain>
    </source>
</reference>
<evidence type="ECO:0000256" key="2">
    <source>
        <dbReference type="ARBA" id="ARBA00010488"/>
    </source>
</evidence>
<evidence type="ECO:0000256" key="6">
    <source>
        <dbReference type="ARBA" id="ARBA00023136"/>
    </source>
</evidence>
<keyword evidence="6" id="KW-0472">Membrane</keyword>
<organism evidence="7 8">
    <name type="scientific">Melghirimyces profundicolus</name>
    <dbReference type="NCBI Taxonomy" id="1242148"/>
    <lineage>
        <taxon>Bacteria</taxon>
        <taxon>Bacillati</taxon>
        <taxon>Bacillota</taxon>
        <taxon>Bacilli</taxon>
        <taxon>Bacillales</taxon>
        <taxon>Thermoactinomycetaceae</taxon>
        <taxon>Melghirimyces</taxon>
    </lineage>
</organism>
<protein>
    <submittedName>
        <fullName evidence="7">CDP-ribitol ribitolphosphotransferase</fullName>
    </submittedName>
</protein>
<evidence type="ECO:0000313" key="7">
    <source>
        <dbReference type="EMBL" id="PTX61807.1"/>
    </source>
</evidence>
<dbReference type="RefSeq" id="WP_108022434.1">
    <property type="nucleotide sequence ID" value="NZ_QBKR01000006.1"/>
</dbReference>
<comment type="subcellular location">
    <subcellularLocation>
        <location evidence="1">Cell membrane</location>
        <topology evidence="1">Peripheral membrane protein</topology>
    </subcellularLocation>
</comment>
<dbReference type="Pfam" id="PF04464">
    <property type="entry name" value="Glyphos_transf"/>
    <property type="match status" value="1"/>
</dbReference>
<comment type="caution">
    <text evidence="7">The sequence shown here is derived from an EMBL/GenBank/DDBJ whole genome shotgun (WGS) entry which is preliminary data.</text>
</comment>
<dbReference type="InterPro" id="IPR051612">
    <property type="entry name" value="Teichoic_Acid_Biosynth"/>
</dbReference>
<dbReference type="EMBL" id="QBKR01000006">
    <property type="protein sequence ID" value="PTX61807.1"/>
    <property type="molecule type" value="Genomic_DNA"/>
</dbReference>
<sequence length="430" mass="50391">MKKILIKIIKTKPVKILLRPSFLQQTTSLGRYMQRELTPRLARVLQKCFKVKKGKVVSFGSGGVSPIQYKLVKKHLREYEGIKNRRYHNYFGRSIISRLITIPYDLATSEVIIVEDVYRPIKYLKRNGNQLIVQTWHALGAFKKFGLANVDNLLRLEHEDNEELKIIHVYDYTLDPGIRFREKYLESFAPGCKILEGIFNPRVDLLFDEDYIEEKKEQLFDKYPQLRNKKILLYTPTYRGFSNRADAHHFMNFDELLSRLDDHFMLILKKHPSMKKSSYRPPSEQHADKFLDLSNENVNNLMLISDLLINDYSSTFFEFALLGKPVVFLAKDLDEYLDDRGFYFDFKTFVPGPICMTEAALYEEIRANIGNGARVRKFAAEYFGEVPKDNAKRFADFIVRFINRDGMEHAKLKRIPSDPDLEYEEHKPSG</sequence>
<evidence type="ECO:0000256" key="1">
    <source>
        <dbReference type="ARBA" id="ARBA00004202"/>
    </source>
</evidence>
<evidence type="ECO:0000313" key="8">
    <source>
        <dbReference type="Proteomes" id="UP000244240"/>
    </source>
</evidence>
<keyword evidence="5" id="KW-0777">Teichoic acid biosynthesis</keyword>
<dbReference type="OrthoDB" id="9811865at2"/>
<dbReference type="GO" id="GO:0005886">
    <property type="term" value="C:plasma membrane"/>
    <property type="evidence" value="ECO:0007669"/>
    <property type="project" value="UniProtKB-SubCell"/>
</dbReference>